<sequence length="135" mass="15263">MNLLLDPFKMIRDIRALGGFIGIWGGLLNIPQVIGGLLFIRTPEGLVILLTVMVVLIAAGQIHKHMKFSRLIGLCHIPWLLMLPWLVIRMVSYEHSMALTIWLAFVVVTVGISLVFDVFDIFRFSKGDKTFAWAK</sequence>
<gene>
    <name evidence="2" type="ORF">OCA8868_01151</name>
</gene>
<dbReference type="OrthoDB" id="7859631at2"/>
<dbReference type="EMBL" id="FXYD01000002">
    <property type="protein sequence ID" value="SMX36884.1"/>
    <property type="molecule type" value="Genomic_DNA"/>
</dbReference>
<evidence type="ECO:0000256" key="1">
    <source>
        <dbReference type="SAM" id="Phobius"/>
    </source>
</evidence>
<dbReference type="AlphaFoldDB" id="A0A238K3B5"/>
<feature type="transmembrane region" description="Helical" evidence="1">
    <location>
        <begin position="46"/>
        <end position="62"/>
    </location>
</feature>
<organism evidence="2 3">
    <name type="scientific">Octadecabacter ascidiaceicola</name>
    <dbReference type="NCBI Taxonomy" id="1655543"/>
    <lineage>
        <taxon>Bacteria</taxon>
        <taxon>Pseudomonadati</taxon>
        <taxon>Pseudomonadota</taxon>
        <taxon>Alphaproteobacteria</taxon>
        <taxon>Rhodobacterales</taxon>
        <taxon>Roseobacteraceae</taxon>
        <taxon>Octadecabacter</taxon>
    </lineage>
</organism>
<proteinExistence type="predicted"/>
<feature type="transmembrane region" description="Helical" evidence="1">
    <location>
        <begin position="71"/>
        <end position="91"/>
    </location>
</feature>
<keyword evidence="1" id="KW-1133">Transmembrane helix</keyword>
<feature type="transmembrane region" description="Helical" evidence="1">
    <location>
        <begin position="21"/>
        <end position="40"/>
    </location>
</feature>
<keyword evidence="1" id="KW-0812">Transmembrane</keyword>
<reference evidence="3" key="1">
    <citation type="submission" date="2017-05" db="EMBL/GenBank/DDBJ databases">
        <authorList>
            <person name="Rodrigo-Torres L."/>
            <person name="Arahal R. D."/>
            <person name="Lucena T."/>
        </authorList>
    </citation>
    <scope>NUCLEOTIDE SEQUENCE [LARGE SCALE GENOMIC DNA]</scope>
    <source>
        <strain evidence="3">CECT 8868</strain>
    </source>
</reference>
<dbReference type="Proteomes" id="UP000203464">
    <property type="component" value="Unassembled WGS sequence"/>
</dbReference>
<evidence type="ECO:0000313" key="2">
    <source>
        <dbReference type="EMBL" id="SMX36884.1"/>
    </source>
</evidence>
<keyword evidence="1" id="KW-0472">Membrane</keyword>
<feature type="transmembrane region" description="Helical" evidence="1">
    <location>
        <begin position="97"/>
        <end position="119"/>
    </location>
</feature>
<accession>A0A238K3B5</accession>
<protein>
    <submittedName>
        <fullName evidence="2">Uncharacterized protein</fullName>
    </submittedName>
</protein>
<evidence type="ECO:0000313" key="3">
    <source>
        <dbReference type="Proteomes" id="UP000203464"/>
    </source>
</evidence>
<name>A0A238K3B5_9RHOB</name>
<dbReference type="RefSeq" id="WP_093995619.1">
    <property type="nucleotide sequence ID" value="NZ_FXYD01000002.1"/>
</dbReference>
<keyword evidence="3" id="KW-1185">Reference proteome</keyword>